<proteinExistence type="predicted"/>
<name>A0A840SE72_9SPIR</name>
<dbReference type="InterPro" id="IPR029069">
    <property type="entry name" value="HotDog_dom_sf"/>
</dbReference>
<dbReference type="Proteomes" id="UP000578697">
    <property type="component" value="Unassembled WGS sequence"/>
</dbReference>
<evidence type="ECO:0000259" key="1">
    <source>
        <dbReference type="Pfam" id="PF22818"/>
    </source>
</evidence>
<dbReference type="PIRSF" id="PIRSF030962">
    <property type="entry name" value="Dehydrase_ECs4332_prd"/>
    <property type="match status" value="1"/>
</dbReference>
<evidence type="ECO:0000313" key="5">
    <source>
        <dbReference type="Proteomes" id="UP000593591"/>
    </source>
</evidence>
<organism evidence="2 4">
    <name type="scientific">Treponema rectale</name>
    <dbReference type="NCBI Taxonomy" id="744512"/>
    <lineage>
        <taxon>Bacteria</taxon>
        <taxon>Pseudomonadati</taxon>
        <taxon>Spirochaetota</taxon>
        <taxon>Spirochaetia</taxon>
        <taxon>Spirochaetales</taxon>
        <taxon>Treponemataceae</taxon>
        <taxon>Treponema</taxon>
    </lineage>
</organism>
<sequence length="123" mass="13936">MEHHSIENEKVKSRTEDSVELEFLIPAECDFFDGHFPEFKLLPAVAQVQIVTRFASEYFNVPCTVSRAKRFKFLSPVLPDTQVILSLSVNKEKKSVSFSLAKKDGGCFSTGSYFYADAEMNKN</sequence>
<dbReference type="Pfam" id="PF22818">
    <property type="entry name" value="ApeI-like"/>
    <property type="match status" value="1"/>
</dbReference>
<dbReference type="Proteomes" id="UP000593591">
    <property type="component" value="Chromosome"/>
</dbReference>
<dbReference type="Gene3D" id="3.10.129.10">
    <property type="entry name" value="Hotdog Thioesterase"/>
    <property type="match status" value="1"/>
</dbReference>
<gene>
    <name evidence="3" type="ORF">DYE49_08525</name>
    <name evidence="2" type="ORF">HNP77_000116</name>
</gene>
<evidence type="ECO:0000313" key="3">
    <source>
        <dbReference type="EMBL" id="QOS40501.1"/>
    </source>
</evidence>
<dbReference type="InterPro" id="IPR054545">
    <property type="entry name" value="ApeI-like"/>
</dbReference>
<evidence type="ECO:0000313" key="4">
    <source>
        <dbReference type="Proteomes" id="UP000578697"/>
    </source>
</evidence>
<protein>
    <submittedName>
        <fullName evidence="2">3-hydroxymyristoyl/3-hydroxydecanoyl-(Acyl carrier protein) dehydratase</fullName>
    </submittedName>
    <submittedName>
        <fullName evidence="3">Hydroxymyristoyl-ACP dehydratase</fullName>
    </submittedName>
</protein>
<dbReference type="SUPFAM" id="SSF54637">
    <property type="entry name" value="Thioesterase/thiol ester dehydrase-isomerase"/>
    <property type="match status" value="1"/>
</dbReference>
<accession>A0A840SE72</accession>
<dbReference type="KEGG" id="trc:DYE49_08525"/>
<keyword evidence="4" id="KW-1185">Reference proteome</keyword>
<dbReference type="InterPro" id="IPR016962">
    <property type="entry name" value="Dehydrase_ECs4332_prd"/>
</dbReference>
<evidence type="ECO:0000313" key="2">
    <source>
        <dbReference type="EMBL" id="MBB5217772.1"/>
    </source>
</evidence>
<dbReference type="EMBL" id="JACHFR010000001">
    <property type="protein sequence ID" value="MBB5217772.1"/>
    <property type="molecule type" value="Genomic_DNA"/>
</dbReference>
<reference evidence="2 4" key="2">
    <citation type="submission" date="2020-08" db="EMBL/GenBank/DDBJ databases">
        <title>Genomic Encyclopedia of Type Strains, Phase IV (KMG-IV): sequencing the most valuable type-strain genomes for metagenomic binning, comparative biology and taxonomic classification.</title>
        <authorList>
            <person name="Goeker M."/>
        </authorList>
    </citation>
    <scope>NUCLEOTIDE SEQUENCE [LARGE SCALE GENOMIC DNA]</scope>
    <source>
        <strain evidence="2 4">DSM 103679</strain>
    </source>
</reference>
<dbReference type="EMBL" id="CP031517">
    <property type="protein sequence ID" value="QOS40501.1"/>
    <property type="molecule type" value="Genomic_DNA"/>
</dbReference>
<feature type="domain" description="ApeI dehydratase-like" evidence="1">
    <location>
        <begin position="14"/>
        <end position="111"/>
    </location>
</feature>
<dbReference type="AlphaFoldDB" id="A0A840SE72"/>
<reference evidence="3 5" key="1">
    <citation type="submission" date="2018-08" db="EMBL/GenBank/DDBJ databases">
        <title>The first complete genome of Treponema rectale (CHPAT), a commensal spirochete of the bovine rectum.</title>
        <authorList>
            <person name="Staton G.J."/>
            <person name="Clegg S.R."/>
            <person name="Carter S.D."/>
            <person name="Radford A.D."/>
            <person name="Darby A."/>
            <person name="Hall N."/>
            <person name="Birtles R.J."/>
            <person name="Evans N.J."/>
        </authorList>
    </citation>
    <scope>NUCLEOTIDE SEQUENCE [LARGE SCALE GENOMIC DNA]</scope>
    <source>
        <strain evidence="3 5">CHPA</strain>
    </source>
</reference>
<dbReference type="RefSeq" id="WP_184651220.1">
    <property type="nucleotide sequence ID" value="NZ_JACHFR010000001.1"/>
</dbReference>